<dbReference type="GO" id="GO:0005524">
    <property type="term" value="F:ATP binding"/>
    <property type="evidence" value="ECO:0007669"/>
    <property type="project" value="UniProtKB-UniRule"/>
</dbReference>
<comment type="catalytic activity">
    <reaction evidence="8">
        <text>GTP + succinate + CoA = succinyl-CoA + GDP + phosphate</text>
        <dbReference type="Rhea" id="RHEA:22120"/>
        <dbReference type="ChEBI" id="CHEBI:30031"/>
        <dbReference type="ChEBI" id="CHEBI:37565"/>
        <dbReference type="ChEBI" id="CHEBI:43474"/>
        <dbReference type="ChEBI" id="CHEBI:57287"/>
        <dbReference type="ChEBI" id="CHEBI:57292"/>
        <dbReference type="ChEBI" id="CHEBI:58189"/>
    </reaction>
</comment>
<keyword evidence="7 8" id="KW-0460">Magnesium</keyword>
<evidence type="ECO:0000256" key="8">
    <source>
        <dbReference type="HAMAP-Rule" id="MF_00558"/>
    </source>
</evidence>
<dbReference type="SUPFAM" id="SSF56059">
    <property type="entry name" value="Glutathione synthetase ATP-binding domain-like"/>
    <property type="match status" value="1"/>
</dbReference>
<dbReference type="SUPFAM" id="SSF52210">
    <property type="entry name" value="Succinyl-CoA synthetase domains"/>
    <property type="match status" value="1"/>
</dbReference>
<dbReference type="NCBIfam" id="TIGR01016">
    <property type="entry name" value="sucCoAbeta"/>
    <property type="match status" value="1"/>
</dbReference>
<dbReference type="Gene3D" id="3.40.50.261">
    <property type="entry name" value="Succinyl-CoA synthetase domains"/>
    <property type="match status" value="1"/>
</dbReference>
<feature type="binding site" evidence="8">
    <location>
        <position position="206"/>
    </location>
    <ligand>
        <name>Mg(2+)</name>
        <dbReference type="ChEBI" id="CHEBI:18420"/>
    </ligand>
</feature>
<feature type="binding site" evidence="8">
    <location>
        <begin position="320"/>
        <end position="322"/>
    </location>
    <ligand>
        <name>substrate</name>
        <note>ligand shared with subunit alpha</note>
    </ligand>
</feature>
<dbReference type="PIRSF" id="PIRSF001554">
    <property type="entry name" value="SucCS_beta"/>
    <property type="match status" value="1"/>
</dbReference>
<comment type="caution">
    <text evidence="8">Lacks conserved residue(s) required for the propagation of feature annotation.</text>
</comment>
<dbReference type="InterPro" id="IPR017866">
    <property type="entry name" value="Succ-CoA_synthase_bsu_CS"/>
</dbReference>
<evidence type="ECO:0000313" key="10">
    <source>
        <dbReference type="EMBL" id="BEH02971.1"/>
    </source>
</evidence>
<keyword evidence="2 8" id="KW-0816">Tricarboxylic acid cycle</keyword>
<dbReference type="FunFam" id="3.40.50.261:FF:000007">
    <property type="entry name" value="Succinate--CoA ligase [ADP-forming] subunit beta"/>
    <property type="match status" value="1"/>
</dbReference>
<evidence type="ECO:0000256" key="5">
    <source>
        <dbReference type="ARBA" id="ARBA00022741"/>
    </source>
</evidence>
<reference evidence="10" key="1">
    <citation type="journal article" date="2024" name="Int. J. Syst. Evol. Microbiol.">
        <title>Brooklawnia propionicigenes sp. nov., a facultatively anaerobic, propionate-producing bacterium isolated from a methanogenic reactor treating waste from cattle farms.</title>
        <authorList>
            <person name="Akita Y."/>
            <person name="Ueki A."/>
            <person name="Tonouchi A."/>
            <person name="Sugawara Y."/>
            <person name="Honma S."/>
            <person name="Kaku N."/>
            <person name="Ueki K."/>
        </authorList>
    </citation>
    <scope>NUCLEOTIDE SEQUENCE</scope>
    <source>
        <strain evidence="10">SH051</strain>
    </source>
</reference>
<dbReference type="HAMAP" id="MF_00558">
    <property type="entry name" value="Succ_CoA_beta"/>
    <property type="match status" value="1"/>
</dbReference>
<dbReference type="GO" id="GO:0004775">
    <property type="term" value="F:succinate-CoA ligase (ADP-forming) activity"/>
    <property type="evidence" value="ECO:0007669"/>
    <property type="project" value="UniProtKB-UniRule"/>
</dbReference>
<dbReference type="PROSITE" id="PS01217">
    <property type="entry name" value="SUCCINYL_COA_LIG_3"/>
    <property type="match status" value="1"/>
</dbReference>
<comment type="cofactor">
    <cofactor evidence="8">
        <name>Mg(2+)</name>
        <dbReference type="ChEBI" id="CHEBI:18420"/>
    </cofactor>
    <text evidence="8">Binds 1 Mg(2+) ion per subunit.</text>
</comment>
<evidence type="ECO:0000256" key="1">
    <source>
        <dbReference type="ARBA" id="ARBA00009182"/>
    </source>
</evidence>
<dbReference type="Gene3D" id="3.30.470.20">
    <property type="entry name" value="ATP-grasp fold, B domain"/>
    <property type="match status" value="1"/>
</dbReference>
<organism evidence="10 11">
    <name type="scientific">Brooklawnia propionicigenes</name>
    <dbReference type="NCBI Taxonomy" id="3041175"/>
    <lineage>
        <taxon>Bacteria</taxon>
        <taxon>Bacillati</taxon>
        <taxon>Actinomycetota</taxon>
        <taxon>Actinomycetes</taxon>
        <taxon>Propionibacteriales</taxon>
        <taxon>Propionibacteriaceae</taxon>
        <taxon>Brooklawnia</taxon>
    </lineage>
</organism>
<dbReference type="FunFam" id="3.30.470.20:FF:000002">
    <property type="entry name" value="Succinate--CoA ligase [ADP-forming] subunit beta"/>
    <property type="match status" value="1"/>
</dbReference>
<dbReference type="Pfam" id="PF00549">
    <property type="entry name" value="Ligase_CoA"/>
    <property type="match status" value="1"/>
</dbReference>
<dbReference type="InterPro" id="IPR005809">
    <property type="entry name" value="Succ_CoA_ligase-like_bsu"/>
</dbReference>
<dbReference type="GO" id="GO:0006104">
    <property type="term" value="P:succinyl-CoA metabolic process"/>
    <property type="evidence" value="ECO:0007669"/>
    <property type="project" value="TreeGrafter"/>
</dbReference>
<feature type="binding site" evidence="8">
    <location>
        <position position="95"/>
    </location>
    <ligand>
        <name>ATP</name>
        <dbReference type="ChEBI" id="CHEBI:30616"/>
    </ligand>
</feature>
<feature type="binding site" evidence="8">
    <location>
        <position position="192"/>
    </location>
    <ligand>
        <name>Mg(2+)</name>
        <dbReference type="ChEBI" id="CHEBI:18420"/>
    </ligand>
</feature>
<dbReference type="RefSeq" id="WP_286265044.1">
    <property type="nucleotide sequence ID" value="NZ_AP028056.1"/>
</dbReference>
<dbReference type="AlphaFoldDB" id="A0AAN0K7H8"/>
<feature type="binding site" evidence="8">
    <location>
        <position position="46"/>
    </location>
    <ligand>
        <name>ATP</name>
        <dbReference type="ChEBI" id="CHEBI:30616"/>
    </ligand>
</feature>
<evidence type="ECO:0000256" key="2">
    <source>
        <dbReference type="ARBA" id="ARBA00022532"/>
    </source>
</evidence>
<keyword evidence="3 8" id="KW-0436">Ligase</keyword>
<keyword evidence="11" id="KW-1185">Reference proteome</keyword>
<dbReference type="FunFam" id="3.30.1490.20:FF:000014">
    <property type="entry name" value="Succinate--CoA ligase [ADP-forming] subunit beta"/>
    <property type="match status" value="1"/>
</dbReference>
<keyword evidence="6 8" id="KW-0067">ATP-binding</keyword>
<feature type="binding site" evidence="8">
    <location>
        <position position="100"/>
    </location>
    <ligand>
        <name>ATP</name>
        <dbReference type="ChEBI" id="CHEBI:30616"/>
    </ligand>
</feature>
<feature type="binding site" evidence="8">
    <location>
        <position position="257"/>
    </location>
    <ligand>
        <name>substrate</name>
        <note>ligand shared with subunit alpha</note>
    </ligand>
</feature>
<name>A0AAN0K7H8_9ACTN</name>
<comment type="catalytic activity">
    <reaction evidence="8">
        <text>succinate + ATP + CoA = succinyl-CoA + ADP + phosphate</text>
        <dbReference type="Rhea" id="RHEA:17661"/>
        <dbReference type="ChEBI" id="CHEBI:30031"/>
        <dbReference type="ChEBI" id="CHEBI:30616"/>
        <dbReference type="ChEBI" id="CHEBI:43474"/>
        <dbReference type="ChEBI" id="CHEBI:57287"/>
        <dbReference type="ChEBI" id="CHEBI:57292"/>
        <dbReference type="ChEBI" id="CHEBI:456216"/>
        <dbReference type="EC" id="6.2.1.5"/>
    </reaction>
</comment>
<dbReference type="Pfam" id="PF08442">
    <property type="entry name" value="ATP-grasp_2"/>
    <property type="match status" value="1"/>
</dbReference>
<dbReference type="Proteomes" id="UP001431656">
    <property type="component" value="Chromosome"/>
</dbReference>
<accession>A0AAN0K7H8</accession>
<comment type="function">
    <text evidence="8">Succinyl-CoA synthetase functions in the citric acid cycle (TCA), coupling the hydrolysis of succinyl-CoA to the synthesis of either ATP or GTP and thus represents the only step of substrate-level phosphorylation in the TCA. The beta subunit provides nucleotide specificity of the enzyme and binds the substrate succinate, while the binding sites for coenzyme A and phosphate are found in the alpha subunit.</text>
</comment>
<dbReference type="KEGG" id="broo:brsh051_22520"/>
<dbReference type="GO" id="GO:0006099">
    <property type="term" value="P:tricarboxylic acid cycle"/>
    <property type="evidence" value="ECO:0007669"/>
    <property type="project" value="UniProtKB-UniRule"/>
</dbReference>
<dbReference type="InterPro" id="IPR005811">
    <property type="entry name" value="SUCC_ACL_C"/>
</dbReference>
<evidence type="ECO:0000313" key="11">
    <source>
        <dbReference type="Proteomes" id="UP001431656"/>
    </source>
</evidence>
<gene>
    <name evidence="8 10" type="primary">sucC</name>
    <name evidence="10" type="ORF">brsh051_22520</name>
</gene>
<dbReference type="InterPro" id="IPR013650">
    <property type="entry name" value="ATP-grasp_succ-CoA_synth-type"/>
</dbReference>
<dbReference type="PROSITE" id="PS50975">
    <property type="entry name" value="ATP_GRASP"/>
    <property type="match status" value="1"/>
</dbReference>
<sequence>MDLFEYQARDLFEAQGVPVPRGIVARTPEEAERAAITLGTPVTVVKAQVKTGGRGKAGGVKVVRSPKEAAQAAEKILGMDIKGHTVHQVMVAEGIDIAEEYYFSLLVDRAERRWLAMCSTQGGMDIETLAAEHPEALARVAVDPRVGIDAAKAVEIVDAAGFDEADRVKIAEVLVTLGAAFVAEDATLVEVNPLVKTGSGQILAADGKVTLDDNADFRHPDHAGLKDLSATDPLELAAAERGLNYVKLDGDVGIIGNGAGLVMSTLDVVAYAGADLPGQPKPANFLDIGGGASAQVMADGLSIILSDGQVRSVFVNVFGGITACDEVANGIKQALMVLGDQATRPIVVRLDGNAVEEGRGILAEYAHPRVRLAETMDDGARLAAELAAEVEILADDQQADDASKEA</sequence>
<dbReference type="NCBIfam" id="NF001913">
    <property type="entry name" value="PRK00696.1"/>
    <property type="match status" value="1"/>
</dbReference>
<feature type="binding site" evidence="8">
    <location>
        <begin position="53"/>
        <end position="55"/>
    </location>
    <ligand>
        <name>ATP</name>
        <dbReference type="ChEBI" id="CHEBI:30616"/>
    </ligand>
</feature>
<dbReference type="GO" id="GO:0005829">
    <property type="term" value="C:cytosol"/>
    <property type="evidence" value="ECO:0007669"/>
    <property type="project" value="TreeGrafter"/>
</dbReference>
<comment type="pathway">
    <text evidence="8">Carbohydrate metabolism; tricarboxylic acid cycle; succinate from succinyl-CoA (ligase route): step 1/1.</text>
</comment>
<keyword evidence="5 8" id="KW-0547">Nucleotide-binding</keyword>
<evidence type="ECO:0000256" key="4">
    <source>
        <dbReference type="ARBA" id="ARBA00022723"/>
    </source>
</evidence>
<evidence type="ECO:0000256" key="6">
    <source>
        <dbReference type="ARBA" id="ARBA00022840"/>
    </source>
</evidence>
<evidence type="ECO:0000256" key="3">
    <source>
        <dbReference type="ARBA" id="ARBA00022598"/>
    </source>
</evidence>
<dbReference type="GO" id="GO:0042709">
    <property type="term" value="C:succinate-CoA ligase complex"/>
    <property type="evidence" value="ECO:0007669"/>
    <property type="project" value="TreeGrafter"/>
</dbReference>
<proteinExistence type="inferred from homology"/>
<comment type="similarity">
    <text evidence="1 8">Belongs to the succinate/malate CoA ligase beta subunit family.</text>
</comment>
<keyword evidence="4 8" id="KW-0479">Metal-binding</keyword>
<dbReference type="PANTHER" id="PTHR11815">
    <property type="entry name" value="SUCCINYL-COA SYNTHETASE BETA CHAIN"/>
    <property type="match status" value="1"/>
</dbReference>
<dbReference type="GO" id="GO:0000287">
    <property type="term" value="F:magnesium ion binding"/>
    <property type="evidence" value="ECO:0007669"/>
    <property type="project" value="UniProtKB-UniRule"/>
</dbReference>
<dbReference type="EMBL" id="AP028056">
    <property type="protein sequence ID" value="BEH02971.1"/>
    <property type="molecule type" value="Genomic_DNA"/>
</dbReference>
<protein>
    <recommendedName>
        <fullName evidence="8">Succinate--CoA ligase [ADP-forming] subunit beta</fullName>
        <ecNumber evidence="8">6.2.1.5</ecNumber>
    </recommendedName>
    <alternativeName>
        <fullName evidence="8">Succinyl-CoA synthetase subunit beta</fullName>
        <shortName evidence="8">SCS-beta</shortName>
    </alternativeName>
</protein>
<dbReference type="PANTHER" id="PTHR11815:SF10">
    <property type="entry name" value="SUCCINATE--COA LIGASE [GDP-FORMING] SUBUNIT BETA, MITOCHONDRIAL"/>
    <property type="match status" value="1"/>
</dbReference>
<evidence type="ECO:0000259" key="9">
    <source>
        <dbReference type="PROSITE" id="PS50975"/>
    </source>
</evidence>
<comment type="subunit">
    <text evidence="8">Heterotetramer of two alpha and two beta subunits.</text>
</comment>
<feature type="domain" description="ATP-grasp" evidence="9">
    <location>
        <begin position="9"/>
        <end position="219"/>
    </location>
</feature>
<dbReference type="InterPro" id="IPR016102">
    <property type="entry name" value="Succinyl-CoA_synth-like"/>
</dbReference>
<dbReference type="Gene3D" id="3.30.1490.20">
    <property type="entry name" value="ATP-grasp fold, A domain"/>
    <property type="match status" value="1"/>
</dbReference>
<dbReference type="InterPro" id="IPR011761">
    <property type="entry name" value="ATP-grasp"/>
</dbReference>
<evidence type="ECO:0000256" key="7">
    <source>
        <dbReference type="ARBA" id="ARBA00022842"/>
    </source>
</evidence>
<dbReference type="InterPro" id="IPR013815">
    <property type="entry name" value="ATP_grasp_subdomain_1"/>
</dbReference>
<dbReference type="EC" id="6.2.1.5" evidence="8"/>